<name>A0A381TEC3_9ZZZZ</name>
<reference evidence="8" key="1">
    <citation type="submission" date="2018-05" db="EMBL/GenBank/DDBJ databases">
        <authorList>
            <person name="Lanie J.A."/>
            <person name="Ng W.-L."/>
            <person name="Kazmierczak K.M."/>
            <person name="Andrzejewski T.M."/>
            <person name="Davidsen T.M."/>
            <person name="Wayne K.J."/>
            <person name="Tettelin H."/>
            <person name="Glass J.I."/>
            <person name="Rusch D."/>
            <person name="Podicherti R."/>
            <person name="Tsui H.-C.T."/>
            <person name="Winkler M.E."/>
        </authorList>
    </citation>
    <scope>NUCLEOTIDE SEQUENCE</scope>
</reference>
<dbReference type="GO" id="GO:0003924">
    <property type="term" value="F:GTPase activity"/>
    <property type="evidence" value="ECO:0007669"/>
    <property type="project" value="InterPro"/>
</dbReference>
<dbReference type="InterPro" id="IPR027368">
    <property type="entry name" value="MnmE_dom2"/>
</dbReference>
<evidence type="ECO:0000256" key="4">
    <source>
        <dbReference type="ARBA" id="ARBA00023134"/>
    </source>
</evidence>
<feature type="domain" description="MnmE helical" evidence="7">
    <location>
        <begin position="122"/>
        <end position="448"/>
    </location>
</feature>
<dbReference type="Gene3D" id="3.30.1360.120">
    <property type="entry name" value="Probable tRNA modification gtpase trme, domain 1"/>
    <property type="match status" value="1"/>
</dbReference>
<proteinExistence type="inferred from homology"/>
<evidence type="ECO:0008006" key="9">
    <source>
        <dbReference type="Google" id="ProtNLM"/>
    </source>
</evidence>
<dbReference type="GO" id="GO:0005829">
    <property type="term" value="C:cytosol"/>
    <property type="evidence" value="ECO:0007669"/>
    <property type="project" value="TreeGrafter"/>
</dbReference>
<dbReference type="NCBIfam" id="TIGR00450">
    <property type="entry name" value="mnmE_trmE_thdF"/>
    <property type="match status" value="1"/>
</dbReference>
<dbReference type="Gene3D" id="1.20.120.430">
    <property type="entry name" value="tRNA modification GTPase MnmE domain 2"/>
    <property type="match status" value="1"/>
</dbReference>
<dbReference type="NCBIfam" id="TIGR00231">
    <property type="entry name" value="small_GTP"/>
    <property type="match status" value="1"/>
</dbReference>
<evidence type="ECO:0000256" key="2">
    <source>
        <dbReference type="ARBA" id="ARBA00022694"/>
    </source>
</evidence>
<evidence type="ECO:0000259" key="5">
    <source>
        <dbReference type="Pfam" id="PF01926"/>
    </source>
</evidence>
<evidence type="ECO:0000259" key="6">
    <source>
        <dbReference type="Pfam" id="PF10396"/>
    </source>
</evidence>
<dbReference type="Pfam" id="PF12631">
    <property type="entry name" value="MnmE_helical"/>
    <property type="match status" value="1"/>
</dbReference>
<evidence type="ECO:0000259" key="7">
    <source>
        <dbReference type="Pfam" id="PF12631"/>
    </source>
</evidence>
<organism evidence="8">
    <name type="scientific">marine metagenome</name>
    <dbReference type="NCBI Taxonomy" id="408172"/>
    <lineage>
        <taxon>unclassified sequences</taxon>
        <taxon>metagenomes</taxon>
        <taxon>ecological metagenomes</taxon>
    </lineage>
</organism>
<dbReference type="Pfam" id="PF01926">
    <property type="entry name" value="MMR_HSR1"/>
    <property type="match status" value="1"/>
</dbReference>
<dbReference type="GO" id="GO:0002098">
    <property type="term" value="P:tRNA wobble uridine modification"/>
    <property type="evidence" value="ECO:0007669"/>
    <property type="project" value="TreeGrafter"/>
</dbReference>
<dbReference type="SUPFAM" id="SSF52540">
    <property type="entry name" value="P-loop containing nucleoside triphosphate hydrolases"/>
    <property type="match status" value="1"/>
</dbReference>
<dbReference type="PANTHER" id="PTHR42714:SF2">
    <property type="entry name" value="TRNA MODIFICATION GTPASE GTPBP3, MITOCHONDRIAL"/>
    <property type="match status" value="1"/>
</dbReference>
<dbReference type="CDD" id="cd14858">
    <property type="entry name" value="TrmE_N"/>
    <property type="match status" value="1"/>
</dbReference>
<dbReference type="InterPro" id="IPR006073">
    <property type="entry name" value="GTP-bd"/>
</dbReference>
<dbReference type="InterPro" id="IPR005225">
    <property type="entry name" value="Small_GTP-bd"/>
</dbReference>
<dbReference type="GO" id="GO:0030488">
    <property type="term" value="P:tRNA methylation"/>
    <property type="evidence" value="ECO:0007669"/>
    <property type="project" value="TreeGrafter"/>
</dbReference>
<evidence type="ECO:0000256" key="3">
    <source>
        <dbReference type="ARBA" id="ARBA00022741"/>
    </source>
</evidence>
<dbReference type="PANTHER" id="PTHR42714">
    <property type="entry name" value="TRNA MODIFICATION GTPASE GTPBP3"/>
    <property type="match status" value="1"/>
</dbReference>
<evidence type="ECO:0000256" key="1">
    <source>
        <dbReference type="ARBA" id="ARBA00011043"/>
    </source>
</evidence>
<dbReference type="InterPro" id="IPR027266">
    <property type="entry name" value="TrmE/GcvT-like"/>
</dbReference>
<dbReference type="InterPro" id="IPR004520">
    <property type="entry name" value="GTPase_MnmE"/>
</dbReference>
<accession>A0A381TEC3</accession>
<dbReference type="AlphaFoldDB" id="A0A381TEC3"/>
<dbReference type="InterPro" id="IPR025867">
    <property type="entry name" value="MnmE_helical"/>
</dbReference>
<protein>
    <recommendedName>
        <fullName evidence="9">TrmE-type G domain-containing protein</fullName>
    </recommendedName>
</protein>
<evidence type="ECO:0000313" key="8">
    <source>
        <dbReference type="EMBL" id="SVA14475.1"/>
    </source>
</evidence>
<sequence>VVAQSTPYGYGGIGVVRVTGPSAVKILGRLSGMSKNKLRTIKPRKVYKRSILDENNNPFDDVVVTLYKKPKSYTGEDVLEISCHGSPYIMKYIIDLCINYGASPAGPGEFTKRAFINGKIDLMQAESVANMVSASSHRGVNIALNGLRGSLSKEIGVMREELVDILSYSEHLLDVSEEDLTHVDVSYIIDKTAKTQKILENLMKTYNTCRIMTSGAIVVLAGPTNSGKSTLFNSLAGYDRAIVNQAPGTTRDLLEAMVIIEGVPITVVDTAGVRVPADSVESEGIRRAKEHMKKADITCMVQDITRVNMSSEDADNILLKKTGCVFIFNKIDLIKKGLLNKYREKFKGALFTSALNGLGLEELKKHILSVLDLKNNDSESFGITTPRQYNAIIKSNTAMLKVKNMINQNPIQLELISYELQSALRGIEELLGIKTTDEILDNMFNSFCVGK</sequence>
<feature type="domain" description="G" evidence="5">
    <location>
        <begin position="218"/>
        <end position="330"/>
    </location>
</feature>
<dbReference type="InterPro" id="IPR027417">
    <property type="entry name" value="P-loop_NTPase"/>
</dbReference>
<dbReference type="Gene3D" id="3.40.50.300">
    <property type="entry name" value="P-loop containing nucleotide triphosphate hydrolases"/>
    <property type="match status" value="1"/>
</dbReference>
<dbReference type="CDD" id="cd04164">
    <property type="entry name" value="trmE"/>
    <property type="match status" value="1"/>
</dbReference>
<dbReference type="HAMAP" id="MF_00379">
    <property type="entry name" value="GTPase_MnmE"/>
    <property type="match status" value="1"/>
</dbReference>
<dbReference type="EMBL" id="UINC01004457">
    <property type="protein sequence ID" value="SVA14475.1"/>
    <property type="molecule type" value="Genomic_DNA"/>
</dbReference>
<keyword evidence="4" id="KW-0342">GTP-binding</keyword>
<dbReference type="Pfam" id="PF10396">
    <property type="entry name" value="TrmE_N"/>
    <property type="match status" value="1"/>
</dbReference>
<dbReference type="InterPro" id="IPR018948">
    <property type="entry name" value="GTP-bd_TrmE_N"/>
</dbReference>
<feature type="domain" description="GTP-binding protein TrmE N-terminal" evidence="6">
    <location>
        <begin position="1"/>
        <end position="119"/>
    </location>
</feature>
<keyword evidence="2" id="KW-0819">tRNA processing</keyword>
<dbReference type="GO" id="GO:0005525">
    <property type="term" value="F:GTP binding"/>
    <property type="evidence" value="ECO:0007669"/>
    <property type="project" value="UniProtKB-KW"/>
</dbReference>
<keyword evidence="3" id="KW-0547">Nucleotide-binding</keyword>
<gene>
    <name evidence="8" type="ORF">METZ01_LOCUS67329</name>
</gene>
<comment type="similarity">
    <text evidence="1">Belongs to the TRAFAC class TrmE-Era-EngA-EngB-Septin-like GTPase superfamily. TrmE GTPase family.</text>
</comment>
<dbReference type="InterPro" id="IPR031168">
    <property type="entry name" value="G_TrmE"/>
</dbReference>
<feature type="non-terminal residue" evidence="8">
    <location>
        <position position="1"/>
    </location>
</feature>